<evidence type="ECO:0000259" key="1">
    <source>
        <dbReference type="SMART" id="SM00507"/>
    </source>
</evidence>
<keyword evidence="3" id="KW-1185">Reference proteome</keyword>
<proteinExistence type="predicted"/>
<dbReference type="SMART" id="SM00507">
    <property type="entry name" value="HNHc"/>
    <property type="match status" value="1"/>
</dbReference>
<dbReference type="Gene3D" id="1.10.30.50">
    <property type="match status" value="1"/>
</dbReference>
<dbReference type="InterPro" id="IPR002711">
    <property type="entry name" value="HNH"/>
</dbReference>
<reference evidence="2 3" key="1">
    <citation type="submission" date="2020-08" db="EMBL/GenBank/DDBJ databases">
        <title>Sequencing the genomes of 1000 actinobacteria strains.</title>
        <authorList>
            <person name="Klenk H.-P."/>
        </authorList>
    </citation>
    <scope>NUCLEOTIDE SEQUENCE [LARGE SCALE GENOMIC DNA]</scope>
    <source>
        <strain evidence="2 3">DSM 45298</strain>
    </source>
</reference>
<gene>
    <name evidence="2" type="ORF">BKA16_002170</name>
</gene>
<dbReference type="InterPro" id="IPR003615">
    <property type="entry name" value="HNH_nuc"/>
</dbReference>
<dbReference type="GO" id="GO:0003676">
    <property type="term" value="F:nucleic acid binding"/>
    <property type="evidence" value="ECO:0007669"/>
    <property type="project" value="InterPro"/>
</dbReference>
<evidence type="ECO:0000313" key="3">
    <source>
        <dbReference type="Proteomes" id="UP000551501"/>
    </source>
</evidence>
<dbReference type="SUPFAM" id="SSF57802">
    <property type="entry name" value="Rubredoxin-like"/>
    <property type="match status" value="1"/>
</dbReference>
<protein>
    <submittedName>
        <fullName evidence="2">Uncharacterized protein (TIGR02646 family)</fullName>
    </submittedName>
</protein>
<feature type="domain" description="HNH nuclease" evidence="1">
    <location>
        <begin position="37"/>
        <end position="93"/>
    </location>
</feature>
<dbReference type="GO" id="GO:0008270">
    <property type="term" value="F:zinc ion binding"/>
    <property type="evidence" value="ECO:0007669"/>
    <property type="project" value="InterPro"/>
</dbReference>
<dbReference type="EMBL" id="JACIFP010000001">
    <property type="protein sequence ID" value="MBB4135618.1"/>
    <property type="molecule type" value="Genomic_DNA"/>
</dbReference>
<name>A0A840EZ88_9ACTN</name>
<dbReference type="InterPro" id="IPR013467">
    <property type="entry name" value="HNH78-like"/>
</dbReference>
<dbReference type="AlphaFoldDB" id="A0A840EZ88"/>
<comment type="caution">
    <text evidence="2">The sequence shown here is derived from an EMBL/GenBank/DDBJ whole genome shotgun (WGS) entry which is preliminary data.</text>
</comment>
<evidence type="ECO:0000313" key="2">
    <source>
        <dbReference type="EMBL" id="MBB4135618.1"/>
    </source>
</evidence>
<dbReference type="Pfam" id="PF01844">
    <property type="entry name" value="HNH"/>
    <property type="match status" value="1"/>
</dbReference>
<dbReference type="CDD" id="cd00085">
    <property type="entry name" value="HNHc"/>
    <property type="match status" value="1"/>
</dbReference>
<dbReference type="GO" id="GO:0004519">
    <property type="term" value="F:endonuclease activity"/>
    <property type="evidence" value="ECO:0007669"/>
    <property type="project" value="InterPro"/>
</dbReference>
<organism evidence="2 3">
    <name type="scientific">Gordonia humi</name>
    <dbReference type="NCBI Taxonomy" id="686429"/>
    <lineage>
        <taxon>Bacteria</taxon>
        <taxon>Bacillati</taxon>
        <taxon>Actinomycetota</taxon>
        <taxon>Actinomycetes</taxon>
        <taxon>Mycobacteriales</taxon>
        <taxon>Gordoniaceae</taxon>
        <taxon>Gordonia</taxon>
    </lineage>
</organism>
<dbReference type="Proteomes" id="UP000551501">
    <property type="component" value="Unassembled WGS sequence"/>
</dbReference>
<dbReference type="NCBIfam" id="TIGR02646">
    <property type="entry name" value="retron system putative HNH endonuclease"/>
    <property type="match status" value="1"/>
</dbReference>
<sequence length="206" mass="23438">MKQLQKGPVPGFLSSRGTELTTSYMKNTNSTPWRNTELKEALREETNGKCAYCESVIEDVAPAHVEHILPKSIFPKLVLEWSNLTLCCPTCNANKKDYYSTEVSLLNPYVDDPSNHLMFLGAFVWSIPSSLRGHKTIETIELNRPKLLEERENFIQSLHDLLTAWSNTDCNDVRSILQNSINRLLSPERPYNTLGSDFIGRFGEFP</sequence>
<accession>A0A840EZ88</accession>